<dbReference type="RefSeq" id="WP_241050332.1">
    <property type="nucleotide sequence ID" value="NZ_JAKZBV010000001.1"/>
</dbReference>
<reference evidence="9 10" key="1">
    <citation type="submission" date="2022-03" db="EMBL/GenBank/DDBJ databases">
        <title>Sinomonas sp. isolated from a soil.</title>
        <authorList>
            <person name="Han J."/>
            <person name="Kim D.-U."/>
        </authorList>
    </citation>
    <scope>NUCLEOTIDE SEQUENCE [LARGE SCALE GENOMIC DNA]</scope>
    <source>
        <strain evidence="9 10">5-5</strain>
    </source>
</reference>
<dbReference type="PROSITE" id="PS00059">
    <property type="entry name" value="ADH_ZINC"/>
    <property type="match status" value="1"/>
</dbReference>
<name>A0ABS9TWR1_9MICC</name>
<evidence type="ECO:0000259" key="8">
    <source>
        <dbReference type="SMART" id="SM00829"/>
    </source>
</evidence>
<gene>
    <name evidence="9" type="ORF">L0M17_00805</name>
</gene>
<dbReference type="SUPFAM" id="SSF51735">
    <property type="entry name" value="NAD(P)-binding Rossmann-fold domains"/>
    <property type="match status" value="1"/>
</dbReference>
<evidence type="ECO:0000256" key="3">
    <source>
        <dbReference type="ARBA" id="ARBA00013190"/>
    </source>
</evidence>
<dbReference type="Pfam" id="PF00107">
    <property type="entry name" value="ADH_zinc_N"/>
    <property type="match status" value="1"/>
</dbReference>
<dbReference type="InterPro" id="IPR002328">
    <property type="entry name" value="ADH_Zn_CS"/>
</dbReference>
<feature type="domain" description="Enoyl reductase (ER)" evidence="8">
    <location>
        <begin position="10"/>
        <end position="330"/>
    </location>
</feature>
<dbReference type="PANTHER" id="PTHR42940">
    <property type="entry name" value="ALCOHOL DEHYDROGENASE 1-RELATED"/>
    <property type="match status" value="1"/>
</dbReference>
<comment type="cofactor">
    <cofactor evidence="1 7">
        <name>Zn(2+)</name>
        <dbReference type="ChEBI" id="CHEBI:29105"/>
    </cofactor>
</comment>
<evidence type="ECO:0000256" key="2">
    <source>
        <dbReference type="ARBA" id="ARBA00008072"/>
    </source>
</evidence>
<evidence type="ECO:0000256" key="6">
    <source>
        <dbReference type="ARBA" id="ARBA00023002"/>
    </source>
</evidence>
<organism evidence="9 10">
    <name type="scientific">Sinomonas terrae</name>
    <dbReference type="NCBI Taxonomy" id="2908838"/>
    <lineage>
        <taxon>Bacteria</taxon>
        <taxon>Bacillati</taxon>
        <taxon>Actinomycetota</taxon>
        <taxon>Actinomycetes</taxon>
        <taxon>Micrococcales</taxon>
        <taxon>Micrococcaceae</taxon>
        <taxon>Sinomonas</taxon>
    </lineage>
</organism>
<evidence type="ECO:0000256" key="7">
    <source>
        <dbReference type="RuleBase" id="RU361277"/>
    </source>
</evidence>
<accession>A0ABS9TWR1</accession>
<dbReference type="InterPro" id="IPR013149">
    <property type="entry name" value="ADH-like_C"/>
</dbReference>
<evidence type="ECO:0000256" key="1">
    <source>
        <dbReference type="ARBA" id="ARBA00001947"/>
    </source>
</evidence>
<keyword evidence="10" id="KW-1185">Reference proteome</keyword>
<keyword evidence="4 7" id="KW-0479">Metal-binding</keyword>
<keyword evidence="5 7" id="KW-0862">Zinc</keyword>
<comment type="similarity">
    <text evidence="2 7">Belongs to the zinc-containing alcohol dehydrogenase family.</text>
</comment>
<comment type="caution">
    <text evidence="9">The sequence shown here is derived from an EMBL/GenBank/DDBJ whole genome shotgun (WGS) entry which is preliminary data.</text>
</comment>
<sequence length="333" mass="34217">MRAVQISSPGAAFETTERALPEVPRGHVLVRVAACGICHSDGMAAAGLASSYPRVPGHEVAGTVESVGEGVVQWTEGQRVGVGWFGGACFVCDSCRRGDFISCRSLKVTGLTFDGGYADYVLAPADALAAVPDGLSDAEAAPLMCAGVTTFNGLRNSGARAGDVVAVLGLGGLGHLGVQFASRMGFETVAIARGAEKEQFARELGAHHYIDSTTADVAAELRELGGASVVLATVTDAHAMAVTVPGLTPRGRLVVLGVPHEPLTVSAGDIVGGSRLVAGHASGSAKDSEDTLRFAALTGVRPLIETYPLEKAGDGFERMMSGKARFRVVLTVD</sequence>
<dbReference type="Proteomes" id="UP001202922">
    <property type="component" value="Unassembled WGS sequence"/>
</dbReference>
<keyword evidence="6" id="KW-0560">Oxidoreductase</keyword>
<dbReference type="PANTHER" id="PTHR42940:SF7">
    <property type="entry name" value="ALCOHOL DEHYDROGENASE-LIKE N-TERMINAL DOMAIN-CONTAINING PROTEIN"/>
    <property type="match status" value="1"/>
</dbReference>
<dbReference type="Gene3D" id="3.90.180.10">
    <property type="entry name" value="Medium-chain alcohol dehydrogenases, catalytic domain"/>
    <property type="match status" value="1"/>
</dbReference>
<evidence type="ECO:0000313" key="10">
    <source>
        <dbReference type="Proteomes" id="UP001202922"/>
    </source>
</evidence>
<protein>
    <recommendedName>
        <fullName evidence="3">alcohol dehydrogenase</fullName>
        <ecNumber evidence="3">1.1.1.1</ecNumber>
    </recommendedName>
</protein>
<dbReference type="SUPFAM" id="SSF50129">
    <property type="entry name" value="GroES-like"/>
    <property type="match status" value="1"/>
</dbReference>
<evidence type="ECO:0000256" key="5">
    <source>
        <dbReference type="ARBA" id="ARBA00022833"/>
    </source>
</evidence>
<dbReference type="Pfam" id="PF08240">
    <property type="entry name" value="ADH_N"/>
    <property type="match status" value="1"/>
</dbReference>
<dbReference type="InterPro" id="IPR013154">
    <property type="entry name" value="ADH-like_N"/>
</dbReference>
<dbReference type="EMBL" id="JAKZBV010000001">
    <property type="protein sequence ID" value="MCH6468535.1"/>
    <property type="molecule type" value="Genomic_DNA"/>
</dbReference>
<evidence type="ECO:0000313" key="9">
    <source>
        <dbReference type="EMBL" id="MCH6468535.1"/>
    </source>
</evidence>
<dbReference type="EC" id="1.1.1.1" evidence="3"/>
<dbReference type="InterPro" id="IPR020843">
    <property type="entry name" value="ER"/>
</dbReference>
<dbReference type="Gene3D" id="3.40.50.720">
    <property type="entry name" value="NAD(P)-binding Rossmann-like Domain"/>
    <property type="match status" value="1"/>
</dbReference>
<dbReference type="InterPro" id="IPR036291">
    <property type="entry name" value="NAD(P)-bd_dom_sf"/>
</dbReference>
<dbReference type="SMART" id="SM00829">
    <property type="entry name" value="PKS_ER"/>
    <property type="match status" value="1"/>
</dbReference>
<dbReference type="InterPro" id="IPR011032">
    <property type="entry name" value="GroES-like_sf"/>
</dbReference>
<evidence type="ECO:0000256" key="4">
    <source>
        <dbReference type="ARBA" id="ARBA00022723"/>
    </source>
</evidence>
<proteinExistence type="inferred from homology"/>